<name>A0A067T2C7_GALM3</name>
<proteinExistence type="predicted"/>
<dbReference type="HOGENOM" id="CLU_2740175_0_0_1"/>
<evidence type="ECO:0000313" key="2">
    <source>
        <dbReference type="Proteomes" id="UP000027222"/>
    </source>
</evidence>
<gene>
    <name evidence="1" type="ORF">GALMADRAFT_443132</name>
</gene>
<dbReference type="AlphaFoldDB" id="A0A067T2C7"/>
<accession>A0A067T2C7</accession>
<evidence type="ECO:0000313" key="1">
    <source>
        <dbReference type="EMBL" id="KDR77340.1"/>
    </source>
</evidence>
<dbReference type="Proteomes" id="UP000027222">
    <property type="component" value="Unassembled WGS sequence"/>
</dbReference>
<reference evidence="2" key="1">
    <citation type="journal article" date="2014" name="Proc. Natl. Acad. Sci. U.S.A.">
        <title>Extensive sampling of basidiomycete genomes demonstrates inadequacy of the white-rot/brown-rot paradigm for wood decay fungi.</title>
        <authorList>
            <person name="Riley R."/>
            <person name="Salamov A.A."/>
            <person name="Brown D.W."/>
            <person name="Nagy L.G."/>
            <person name="Floudas D."/>
            <person name="Held B.W."/>
            <person name="Levasseur A."/>
            <person name="Lombard V."/>
            <person name="Morin E."/>
            <person name="Otillar R."/>
            <person name="Lindquist E.A."/>
            <person name="Sun H."/>
            <person name="LaButti K.M."/>
            <person name="Schmutz J."/>
            <person name="Jabbour D."/>
            <person name="Luo H."/>
            <person name="Baker S.E."/>
            <person name="Pisabarro A.G."/>
            <person name="Walton J.D."/>
            <person name="Blanchette R.A."/>
            <person name="Henrissat B."/>
            <person name="Martin F."/>
            <person name="Cullen D."/>
            <person name="Hibbett D.S."/>
            <person name="Grigoriev I.V."/>
        </authorList>
    </citation>
    <scope>NUCLEOTIDE SEQUENCE [LARGE SCALE GENOMIC DNA]</scope>
    <source>
        <strain evidence="2">CBS 339.88</strain>
    </source>
</reference>
<organism evidence="1 2">
    <name type="scientific">Galerina marginata (strain CBS 339.88)</name>
    <dbReference type="NCBI Taxonomy" id="685588"/>
    <lineage>
        <taxon>Eukaryota</taxon>
        <taxon>Fungi</taxon>
        <taxon>Dikarya</taxon>
        <taxon>Basidiomycota</taxon>
        <taxon>Agaricomycotina</taxon>
        <taxon>Agaricomycetes</taxon>
        <taxon>Agaricomycetidae</taxon>
        <taxon>Agaricales</taxon>
        <taxon>Agaricineae</taxon>
        <taxon>Strophariaceae</taxon>
        <taxon>Galerina</taxon>
    </lineage>
</organism>
<sequence>MRKSRKTASIGVFRKASVFQLVFRCRFSSAVSFSASSFIPLDPDCLALLPLICKAADFHPSRTAERLRFPF</sequence>
<protein>
    <submittedName>
        <fullName evidence="1">Uncharacterized protein</fullName>
    </submittedName>
</protein>
<keyword evidence="2" id="KW-1185">Reference proteome</keyword>
<dbReference type="EMBL" id="KL142377">
    <property type="protein sequence ID" value="KDR77340.1"/>
    <property type="molecule type" value="Genomic_DNA"/>
</dbReference>